<dbReference type="SMART" id="SM00020">
    <property type="entry name" value="Tryp_SPc"/>
    <property type="match status" value="1"/>
</dbReference>
<name>A0A5N4A1J1_PHOPY</name>
<dbReference type="Gene3D" id="2.40.10.10">
    <property type="entry name" value="Trypsin-like serine proteases"/>
    <property type="match status" value="2"/>
</dbReference>
<dbReference type="InterPro" id="IPR009003">
    <property type="entry name" value="Peptidase_S1_PA"/>
</dbReference>
<dbReference type="Pfam" id="PF00089">
    <property type="entry name" value="Trypsin"/>
    <property type="match status" value="1"/>
</dbReference>
<sequence>MLRLVLVIAIAKAAVLPDSDGRIVGGYDTTIEARPYQLSLQNYGTHSCGASIIKATKAVTAAHCTNGQYAQAFSVRAGTSYRGYGGQVIPVQSVCEHSNYNPTLIDNDVAVLSLSYPIEFNARAQPIPLQPLYQEVPVGAYGIVTGWGAMYEGGTSSNSLKEVKLIHLSDATCTSAYGARKFTSHMICFGYPQGGRDSCQGDSGGPLAYNNALSGIVSWGYGCARPRLPGVYTKISDVSIRSHIDRCMA</sequence>
<evidence type="ECO:0000256" key="6">
    <source>
        <dbReference type="ARBA" id="ARBA00023145"/>
    </source>
</evidence>
<dbReference type="FunFam" id="2.40.10.10:FF:000077">
    <property type="entry name" value="Predicted protein"/>
    <property type="match status" value="1"/>
</dbReference>
<evidence type="ECO:0000313" key="12">
    <source>
        <dbReference type="Proteomes" id="UP000327044"/>
    </source>
</evidence>
<keyword evidence="7" id="KW-1015">Disulfide bond</keyword>
<keyword evidence="12" id="KW-1185">Reference proteome</keyword>
<keyword evidence="5 8" id="KW-0720">Serine protease</keyword>
<evidence type="ECO:0000256" key="3">
    <source>
        <dbReference type="ARBA" id="ARBA00022729"/>
    </source>
</evidence>
<dbReference type="PROSITE" id="PS50240">
    <property type="entry name" value="TRYPSIN_DOM"/>
    <property type="match status" value="1"/>
</dbReference>
<dbReference type="PANTHER" id="PTHR24252:SF7">
    <property type="entry name" value="HYALIN"/>
    <property type="match status" value="1"/>
</dbReference>
<dbReference type="GO" id="GO:0006508">
    <property type="term" value="P:proteolysis"/>
    <property type="evidence" value="ECO:0007669"/>
    <property type="project" value="UniProtKB-KW"/>
</dbReference>
<protein>
    <recommendedName>
        <fullName evidence="10">Peptidase S1 domain-containing protein</fullName>
    </recommendedName>
</protein>
<keyword evidence="3 9" id="KW-0732">Signal</keyword>
<feature type="domain" description="Peptidase S1" evidence="10">
    <location>
        <begin position="23"/>
        <end position="249"/>
    </location>
</feature>
<accession>A0A5N4A1J1</accession>
<dbReference type="InterPro" id="IPR033116">
    <property type="entry name" value="TRYPSIN_SER"/>
</dbReference>
<dbReference type="InterPro" id="IPR001254">
    <property type="entry name" value="Trypsin_dom"/>
</dbReference>
<keyword evidence="2 8" id="KW-0645">Protease</keyword>
<evidence type="ECO:0000256" key="7">
    <source>
        <dbReference type="ARBA" id="ARBA00023157"/>
    </source>
</evidence>
<evidence type="ECO:0000256" key="2">
    <source>
        <dbReference type="ARBA" id="ARBA00022670"/>
    </source>
</evidence>
<gene>
    <name evidence="11" type="ORF">PPYR_02961</name>
</gene>
<dbReference type="CDD" id="cd00190">
    <property type="entry name" value="Tryp_SPc"/>
    <property type="match status" value="1"/>
</dbReference>
<proteinExistence type="inferred from homology"/>
<dbReference type="GO" id="GO:0004252">
    <property type="term" value="F:serine-type endopeptidase activity"/>
    <property type="evidence" value="ECO:0007669"/>
    <property type="project" value="InterPro"/>
</dbReference>
<comment type="similarity">
    <text evidence="1">Belongs to the peptidase S1 family.</text>
</comment>
<dbReference type="PRINTS" id="PR00722">
    <property type="entry name" value="CHYMOTRYPSIN"/>
</dbReference>
<evidence type="ECO:0000256" key="8">
    <source>
        <dbReference type="RuleBase" id="RU363034"/>
    </source>
</evidence>
<dbReference type="OrthoDB" id="10059102at2759"/>
<keyword evidence="6" id="KW-0865">Zymogen</keyword>
<feature type="chain" id="PRO_5024317870" description="Peptidase S1 domain-containing protein" evidence="9">
    <location>
        <begin position="22"/>
        <end position="249"/>
    </location>
</feature>
<comment type="caution">
    <text evidence="11">The sequence shown here is derived from an EMBL/GenBank/DDBJ whole genome shotgun (WGS) entry which is preliminary data.</text>
</comment>
<reference evidence="11 12" key="1">
    <citation type="journal article" date="2018" name="Elife">
        <title>Firefly genomes illuminate parallel origins of bioluminescence in beetles.</title>
        <authorList>
            <person name="Fallon T.R."/>
            <person name="Lower S.E."/>
            <person name="Chang C.H."/>
            <person name="Bessho-Uehara M."/>
            <person name="Martin G.J."/>
            <person name="Bewick A.J."/>
            <person name="Behringer M."/>
            <person name="Debat H.J."/>
            <person name="Wong I."/>
            <person name="Day J.C."/>
            <person name="Suvorov A."/>
            <person name="Silva C.J."/>
            <person name="Stanger-Hall K.F."/>
            <person name="Hall D.W."/>
            <person name="Schmitz R.J."/>
            <person name="Nelson D.R."/>
            <person name="Lewis S.M."/>
            <person name="Shigenobu S."/>
            <person name="Bybee S.M."/>
            <person name="Larracuente A.M."/>
            <person name="Oba Y."/>
            <person name="Weng J.K."/>
        </authorList>
    </citation>
    <scope>NUCLEOTIDE SEQUENCE [LARGE SCALE GENOMIC DNA]</scope>
    <source>
        <strain evidence="11">1611_PpyrPB1</strain>
        <tissue evidence="11">Whole body</tissue>
    </source>
</reference>
<evidence type="ECO:0000313" key="11">
    <source>
        <dbReference type="EMBL" id="KAB0791161.1"/>
    </source>
</evidence>
<dbReference type="AlphaFoldDB" id="A0A5N4A1J1"/>
<dbReference type="EMBL" id="VVIM01000011">
    <property type="protein sequence ID" value="KAB0791161.1"/>
    <property type="molecule type" value="Genomic_DNA"/>
</dbReference>
<keyword evidence="4 8" id="KW-0378">Hydrolase</keyword>
<dbReference type="PANTHER" id="PTHR24252">
    <property type="entry name" value="ACROSIN-RELATED"/>
    <property type="match status" value="1"/>
</dbReference>
<dbReference type="FunCoup" id="A0A5N4A1J1">
    <property type="interactions" value="51"/>
</dbReference>
<feature type="signal peptide" evidence="9">
    <location>
        <begin position="1"/>
        <end position="21"/>
    </location>
</feature>
<evidence type="ECO:0000256" key="4">
    <source>
        <dbReference type="ARBA" id="ARBA00022801"/>
    </source>
</evidence>
<dbReference type="Proteomes" id="UP000327044">
    <property type="component" value="Unassembled WGS sequence"/>
</dbReference>
<evidence type="ECO:0000259" key="10">
    <source>
        <dbReference type="PROSITE" id="PS50240"/>
    </source>
</evidence>
<dbReference type="InterPro" id="IPR001314">
    <property type="entry name" value="Peptidase_S1A"/>
</dbReference>
<dbReference type="SUPFAM" id="SSF50494">
    <property type="entry name" value="Trypsin-like serine proteases"/>
    <property type="match status" value="1"/>
</dbReference>
<evidence type="ECO:0000256" key="5">
    <source>
        <dbReference type="ARBA" id="ARBA00022825"/>
    </source>
</evidence>
<dbReference type="InParanoid" id="A0A5N4A1J1"/>
<dbReference type="PROSITE" id="PS00134">
    <property type="entry name" value="TRYPSIN_HIS"/>
    <property type="match status" value="1"/>
</dbReference>
<dbReference type="InterPro" id="IPR043504">
    <property type="entry name" value="Peptidase_S1_PA_chymotrypsin"/>
</dbReference>
<evidence type="ECO:0000256" key="9">
    <source>
        <dbReference type="SAM" id="SignalP"/>
    </source>
</evidence>
<dbReference type="PROSITE" id="PS00135">
    <property type="entry name" value="TRYPSIN_SER"/>
    <property type="match status" value="1"/>
</dbReference>
<organism evidence="11 12">
    <name type="scientific">Photinus pyralis</name>
    <name type="common">Common eastern firefly</name>
    <name type="synonym">Lampyris pyralis</name>
    <dbReference type="NCBI Taxonomy" id="7054"/>
    <lineage>
        <taxon>Eukaryota</taxon>
        <taxon>Metazoa</taxon>
        <taxon>Ecdysozoa</taxon>
        <taxon>Arthropoda</taxon>
        <taxon>Hexapoda</taxon>
        <taxon>Insecta</taxon>
        <taxon>Pterygota</taxon>
        <taxon>Neoptera</taxon>
        <taxon>Endopterygota</taxon>
        <taxon>Coleoptera</taxon>
        <taxon>Polyphaga</taxon>
        <taxon>Elateriformia</taxon>
        <taxon>Elateroidea</taxon>
        <taxon>Lampyridae</taxon>
        <taxon>Lampyrinae</taxon>
        <taxon>Photinus</taxon>
    </lineage>
</organism>
<evidence type="ECO:0000256" key="1">
    <source>
        <dbReference type="ARBA" id="ARBA00007664"/>
    </source>
</evidence>
<dbReference type="InterPro" id="IPR018114">
    <property type="entry name" value="TRYPSIN_HIS"/>
</dbReference>